<dbReference type="GO" id="GO:0005549">
    <property type="term" value="F:odorant binding"/>
    <property type="evidence" value="ECO:0007669"/>
    <property type="project" value="InterPro"/>
</dbReference>
<evidence type="ECO:0000313" key="2">
    <source>
        <dbReference type="EnsemblMetazoa" id="MDOA005286-PA"/>
    </source>
</evidence>
<dbReference type="OrthoDB" id="6621861at2759"/>
<keyword evidence="1" id="KW-0732">Signal</keyword>
<dbReference type="SUPFAM" id="SSF47565">
    <property type="entry name" value="Insect pheromone/odorant-binding proteins"/>
    <property type="match status" value="1"/>
</dbReference>
<dbReference type="VEuPathDB" id="VectorBase:MDOMA2_009786"/>
<dbReference type="Gene3D" id="1.10.238.20">
    <property type="entry name" value="Pheromone/general odorant binding protein domain"/>
    <property type="match status" value="1"/>
</dbReference>
<gene>
    <name evidence="2" type="primary">101900862</name>
    <name evidence="4" type="synonym">LOC101900862</name>
</gene>
<dbReference type="EnsemblMetazoa" id="MDOA005286-RA">
    <property type="protein sequence ID" value="MDOA005286-PA"/>
    <property type="gene ID" value="MDOA005286"/>
</dbReference>
<dbReference type="AlphaFoldDB" id="A0A1I8MIM6"/>
<proteinExistence type="predicted"/>
<keyword evidence="3" id="KW-1185">Reference proteome</keyword>
<dbReference type="GeneID" id="101900862"/>
<dbReference type="RefSeq" id="XP_005187181.1">
    <property type="nucleotide sequence ID" value="XM_005187124.3"/>
</dbReference>
<dbReference type="InterPro" id="IPR036728">
    <property type="entry name" value="PBP_GOBP_sf"/>
</dbReference>
<dbReference type="PANTHER" id="PTHR21364:SF2">
    <property type="entry name" value="GENERAL ODORANT-BINDING PROTEIN 19A"/>
    <property type="match status" value="1"/>
</dbReference>
<name>A0A1I8MIM6_MUSDO</name>
<dbReference type="SMART" id="SM00708">
    <property type="entry name" value="PhBP"/>
    <property type="match status" value="1"/>
</dbReference>
<dbReference type="KEGG" id="mde:101900862"/>
<dbReference type="InterPro" id="IPR006170">
    <property type="entry name" value="PBP/GOBP"/>
</dbReference>
<dbReference type="CDD" id="cd23992">
    <property type="entry name" value="PBP_GOBP"/>
    <property type="match status" value="1"/>
</dbReference>
<organism evidence="2">
    <name type="scientific">Musca domestica</name>
    <name type="common">House fly</name>
    <dbReference type="NCBI Taxonomy" id="7370"/>
    <lineage>
        <taxon>Eukaryota</taxon>
        <taxon>Metazoa</taxon>
        <taxon>Ecdysozoa</taxon>
        <taxon>Arthropoda</taxon>
        <taxon>Hexapoda</taxon>
        <taxon>Insecta</taxon>
        <taxon>Pterygota</taxon>
        <taxon>Neoptera</taxon>
        <taxon>Endopterygota</taxon>
        <taxon>Diptera</taxon>
        <taxon>Brachycera</taxon>
        <taxon>Muscomorpha</taxon>
        <taxon>Muscoidea</taxon>
        <taxon>Muscidae</taxon>
        <taxon>Musca</taxon>
    </lineage>
</organism>
<reference evidence="2" key="1">
    <citation type="submission" date="2020-05" db="UniProtKB">
        <authorList>
            <consortium name="EnsemblMetazoa"/>
        </authorList>
    </citation>
    <scope>IDENTIFICATION</scope>
    <source>
        <strain evidence="2">Aabys</strain>
    </source>
</reference>
<accession>A0A1I8MIM6</accession>
<evidence type="ECO:0000313" key="4">
    <source>
        <dbReference type="RefSeq" id="XP_005187181.1"/>
    </source>
</evidence>
<dbReference type="PANTHER" id="PTHR21364">
    <property type="entry name" value="GENERAL ODORANT-BINDING PROTEIN 19A"/>
    <property type="match status" value="1"/>
</dbReference>
<sequence length="137" mass="15571">MNFPQIVLGIAFIIVSVVEKISADDADDLRHAICLKESEIGEDEIDDLMDSLYDDATAVDERFKCYAHCMLERWGHFGEDGKLDVETFNDQNMTDQDMAAVEKCKSEKDNIEDKCEYAFEVTACFMEAFTSSLVEDE</sequence>
<reference evidence="4" key="2">
    <citation type="submission" date="2025-04" db="UniProtKB">
        <authorList>
            <consortium name="RefSeq"/>
        </authorList>
    </citation>
    <scope>IDENTIFICATION</scope>
    <source>
        <strain evidence="4">Aabys</strain>
    </source>
</reference>
<dbReference type="Pfam" id="PF01395">
    <property type="entry name" value="PBP_GOBP"/>
    <property type="match status" value="1"/>
</dbReference>
<evidence type="ECO:0000256" key="1">
    <source>
        <dbReference type="SAM" id="SignalP"/>
    </source>
</evidence>
<feature type="signal peptide" evidence="1">
    <location>
        <begin position="1"/>
        <end position="23"/>
    </location>
</feature>
<evidence type="ECO:0000313" key="3">
    <source>
        <dbReference type="Proteomes" id="UP001652621"/>
    </source>
</evidence>
<feature type="chain" id="PRO_5044560443" evidence="1">
    <location>
        <begin position="24"/>
        <end position="137"/>
    </location>
</feature>
<protein>
    <submittedName>
        <fullName evidence="4">General odorant-binding protein 57c-like</fullName>
    </submittedName>
</protein>
<dbReference type="VEuPathDB" id="VectorBase:MDOA005286"/>
<dbReference type="Proteomes" id="UP001652621">
    <property type="component" value="Unplaced"/>
</dbReference>